<dbReference type="PROSITE" id="PS51998">
    <property type="entry name" value="DEK_C"/>
    <property type="match status" value="1"/>
</dbReference>
<evidence type="ECO:0000313" key="5">
    <source>
        <dbReference type="Proteomes" id="UP001213000"/>
    </source>
</evidence>
<evidence type="ECO:0000259" key="3">
    <source>
        <dbReference type="PROSITE" id="PS51998"/>
    </source>
</evidence>
<organism evidence="4 5">
    <name type="scientific">Leucocoprinus birnbaumii</name>
    <dbReference type="NCBI Taxonomy" id="56174"/>
    <lineage>
        <taxon>Eukaryota</taxon>
        <taxon>Fungi</taxon>
        <taxon>Dikarya</taxon>
        <taxon>Basidiomycota</taxon>
        <taxon>Agaricomycotina</taxon>
        <taxon>Agaricomycetes</taxon>
        <taxon>Agaricomycetidae</taxon>
        <taxon>Agaricales</taxon>
        <taxon>Agaricineae</taxon>
        <taxon>Agaricaceae</taxon>
        <taxon>Leucocoprinus</taxon>
    </lineage>
</organism>
<evidence type="ECO:0000313" key="4">
    <source>
        <dbReference type="EMBL" id="KAJ3575061.1"/>
    </source>
</evidence>
<proteinExistence type="predicted"/>
<dbReference type="PROSITE" id="PS51925">
    <property type="entry name" value="SWIB_MDM2"/>
    <property type="match status" value="1"/>
</dbReference>
<dbReference type="EMBL" id="JANIEX010000048">
    <property type="protein sequence ID" value="KAJ3575061.1"/>
    <property type="molecule type" value="Genomic_DNA"/>
</dbReference>
<reference evidence="4" key="1">
    <citation type="submission" date="2022-07" db="EMBL/GenBank/DDBJ databases">
        <title>Genome Sequence of Leucocoprinus birnbaumii.</title>
        <authorList>
            <person name="Buettner E."/>
        </authorList>
    </citation>
    <scope>NUCLEOTIDE SEQUENCE</scope>
    <source>
        <strain evidence="4">VT141</strain>
    </source>
</reference>
<evidence type="ECO:0000259" key="2">
    <source>
        <dbReference type="PROSITE" id="PS51925"/>
    </source>
</evidence>
<dbReference type="Proteomes" id="UP001213000">
    <property type="component" value="Unassembled WGS sequence"/>
</dbReference>
<dbReference type="SUPFAM" id="SSF47592">
    <property type="entry name" value="SWIB/MDM2 domain"/>
    <property type="match status" value="1"/>
</dbReference>
<gene>
    <name evidence="4" type="ORF">NP233_g1347</name>
</gene>
<feature type="compositionally biased region" description="Basic and acidic residues" evidence="1">
    <location>
        <begin position="109"/>
        <end position="118"/>
    </location>
</feature>
<dbReference type="InterPro" id="IPR014876">
    <property type="entry name" value="DEK_C"/>
</dbReference>
<feature type="domain" description="DEK-C" evidence="3">
    <location>
        <begin position="2"/>
        <end position="63"/>
    </location>
</feature>
<name>A0AAD5W077_9AGAR</name>
<evidence type="ECO:0008006" key="6">
    <source>
        <dbReference type="Google" id="ProtNLM"/>
    </source>
</evidence>
<evidence type="ECO:0000256" key="1">
    <source>
        <dbReference type="SAM" id="MobiDB-lite"/>
    </source>
</evidence>
<dbReference type="Pfam" id="PF02201">
    <property type="entry name" value="SWIB"/>
    <property type="match status" value="1"/>
</dbReference>
<dbReference type="AlphaFoldDB" id="A0AAD5W077"/>
<dbReference type="SMART" id="SM00151">
    <property type="entry name" value="SWIB"/>
    <property type="match status" value="1"/>
</dbReference>
<sequence>MSLDVSALEPTIRAILSAPGVDLATISAKRVRKQLMGADPALTPEIVKEHKDEIDSLISQVFEEISGTQQDSDDEDDTQSNKRKKGDEEEGDEDVEQERKPPKKKKAKGGQEESDAKLARKLSNEINGRATRGAGKSRSNGSTKKGGRSKKSASTIDSDDEGDGEGKKKKRAGGGFGKEYNLSEPLSNLLQVDKMSRPQIVKGLWNHIKENQLQNPNNKREIICDPSMKAIFNVDKIDMFQMNKVLGQYVFNPSMNYSKVAKAIQALT</sequence>
<comment type="caution">
    <text evidence="4">The sequence shown here is derived from an EMBL/GenBank/DDBJ whole genome shotgun (WGS) entry which is preliminary data.</text>
</comment>
<feature type="domain" description="DM2" evidence="2">
    <location>
        <begin position="175"/>
        <end position="252"/>
    </location>
</feature>
<dbReference type="CDD" id="cd10567">
    <property type="entry name" value="SWIB-MDM2_like"/>
    <property type="match status" value="1"/>
</dbReference>
<dbReference type="InterPro" id="IPR003121">
    <property type="entry name" value="SWIB_MDM2_domain"/>
</dbReference>
<feature type="region of interest" description="Disordered" evidence="1">
    <location>
        <begin position="64"/>
        <end position="179"/>
    </location>
</feature>
<keyword evidence="5" id="KW-1185">Reference proteome</keyword>
<dbReference type="InterPro" id="IPR036885">
    <property type="entry name" value="SWIB_MDM2_dom_sf"/>
</dbReference>
<dbReference type="Gene3D" id="1.10.245.10">
    <property type="entry name" value="SWIB/MDM2 domain"/>
    <property type="match status" value="1"/>
</dbReference>
<protein>
    <recommendedName>
        <fullName evidence="6">DM2 domain-containing protein</fullName>
    </recommendedName>
</protein>
<accession>A0AAD5W077</accession>
<dbReference type="PANTHER" id="PTHR13844">
    <property type="entry name" value="SWI/SNF-RELATED MATRIX-ASSOCIATED ACTIN-DEPENDENT REGULATOR OF CHROMATIN SUBFAMILY D"/>
    <property type="match status" value="1"/>
</dbReference>
<dbReference type="InterPro" id="IPR019835">
    <property type="entry name" value="SWIB_domain"/>
</dbReference>